<reference evidence="1 2" key="1">
    <citation type="submission" date="2024-08" db="EMBL/GenBank/DDBJ databases">
        <title>Insights into the chromosomal genome structure of Flemingia macrophylla.</title>
        <authorList>
            <person name="Ding Y."/>
            <person name="Zhao Y."/>
            <person name="Bi W."/>
            <person name="Wu M."/>
            <person name="Zhao G."/>
            <person name="Gong Y."/>
            <person name="Li W."/>
            <person name="Zhang P."/>
        </authorList>
    </citation>
    <scope>NUCLEOTIDE SEQUENCE [LARGE SCALE GENOMIC DNA]</scope>
    <source>
        <strain evidence="1">DYQJB</strain>
        <tissue evidence="1">Leaf</tissue>
    </source>
</reference>
<gene>
    <name evidence="1" type="ORF">Fmac_003007</name>
</gene>
<accession>A0ABD1NMZ5</accession>
<comment type="caution">
    <text evidence="1">The sequence shown here is derived from an EMBL/GenBank/DDBJ whole genome shotgun (WGS) entry which is preliminary data.</text>
</comment>
<proteinExistence type="predicted"/>
<name>A0ABD1NMZ5_9FABA</name>
<evidence type="ECO:0000313" key="1">
    <source>
        <dbReference type="EMBL" id="KAL2349007.1"/>
    </source>
</evidence>
<dbReference type="AlphaFoldDB" id="A0ABD1NMZ5"/>
<organism evidence="1 2">
    <name type="scientific">Flemingia macrophylla</name>
    <dbReference type="NCBI Taxonomy" id="520843"/>
    <lineage>
        <taxon>Eukaryota</taxon>
        <taxon>Viridiplantae</taxon>
        <taxon>Streptophyta</taxon>
        <taxon>Embryophyta</taxon>
        <taxon>Tracheophyta</taxon>
        <taxon>Spermatophyta</taxon>
        <taxon>Magnoliopsida</taxon>
        <taxon>eudicotyledons</taxon>
        <taxon>Gunneridae</taxon>
        <taxon>Pentapetalae</taxon>
        <taxon>rosids</taxon>
        <taxon>fabids</taxon>
        <taxon>Fabales</taxon>
        <taxon>Fabaceae</taxon>
        <taxon>Papilionoideae</taxon>
        <taxon>50 kb inversion clade</taxon>
        <taxon>NPAAA clade</taxon>
        <taxon>indigoferoid/millettioid clade</taxon>
        <taxon>Phaseoleae</taxon>
        <taxon>Flemingia</taxon>
    </lineage>
</organism>
<protein>
    <submittedName>
        <fullName evidence="1">Uncharacterized protein</fullName>
    </submittedName>
</protein>
<sequence>MLTMLTAYGDPDLKTLSTSATTPYVKQRRWEEHRHEVANGKGGYLHHDLRQFHSFPSSVSAENVAFVNTQVDWKENLEAHMFKTDIPWLKKEHVKVASCLPLQQVSFVPPCVAAAAADSGNCLR</sequence>
<dbReference type="EMBL" id="JBGMDY010000001">
    <property type="protein sequence ID" value="KAL2349007.1"/>
    <property type="molecule type" value="Genomic_DNA"/>
</dbReference>
<dbReference type="Proteomes" id="UP001603857">
    <property type="component" value="Unassembled WGS sequence"/>
</dbReference>
<evidence type="ECO:0000313" key="2">
    <source>
        <dbReference type="Proteomes" id="UP001603857"/>
    </source>
</evidence>
<keyword evidence="2" id="KW-1185">Reference proteome</keyword>